<comment type="caution">
    <text evidence="1">The sequence shown here is derived from an EMBL/GenBank/DDBJ whole genome shotgun (WGS) entry which is preliminary data.</text>
</comment>
<proteinExistence type="predicted"/>
<evidence type="ECO:0000313" key="1">
    <source>
        <dbReference type="EMBL" id="MBW0487824.1"/>
    </source>
</evidence>
<dbReference type="EMBL" id="AVOT02009301">
    <property type="protein sequence ID" value="MBW0487824.1"/>
    <property type="molecule type" value="Genomic_DNA"/>
</dbReference>
<accession>A0A9Q3H2Q0</accession>
<dbReference type="Proteomes" id="UP000765509">
    <property type="component" value="Unassembled WGS sequence"/>
</dbReference>
<organism evidence="1 2">
    <name type="scientific">Austropuccinia psidii MF-1</name>
    <dbReference type="NCBI Taxonomy" id="1389203"/>
    <lineage>
        <taxon>Eukaryota</taxon>
        <taxon>Fungi</taxon>
        <taxon>Dikarya</taxon>
        <taxon>Basidiomycota</taxon>
        <taxon>Pucciniomycotina</taxon>
        <taxon>Pucciniomycetes</taxon>
        <taxon>Pucciniales</taxon>
        <taxon>Sphaerophragmiaceae</taxon>
        <taxon>Austropuccinia</taxon>
    </lineage>
</organism>
<protein>
    <submittedName>
        <fullName evidence="1">Uncharacterized protein</fullName>
    </submittedName>
</protein>
<gene>
    <name evidence="1" type="ORF">O181_027539</name>
</gene>
<keyword evidence="2" id="KW-1185">Reference proteome</keyword>
<name>A0A9Q3H2Q0_9BASI</name>
<evidence type="ECO:0000313" key="2">
    <source>
        <dbReference type="Proteomes" id="UP000765509"/>
    </source>
</evidence>
<dbReference type="AlphaFoldDB" id="A0A9Q3H2Q0"/>
<reference evidence="1" key="1">
    <citation type="submission" date="2021-03" db="EMBL/GenBank/DDBJ databases">
        <title>Draft genome sequence of rust myrtle Austropuccinia psidii MF-1, a brazilian biotype.</title>
        <authorList>
            <person name="Quecine M.C."/>
            <person name="Pachon D.M.R."/>
            <person name="Bonatelli M.L."/>
            <person name="Correr F.H."/>
            <person name="Franceschini L.M."/>
            <person name="Leite T.F."/>
            <person name="Margarido G.R.A."/>
            <person name="Almeida C.A."/>
            <person name="Ferrarezi J.A."/>
            <person name="Labate C.A."/>
        </authorList>
    </citation>
    <scope>NUCLEOTIDE SEQUENCE</scope>
    <source>
        <strain evidence="1">MF-1</strain>
    </source>
</reference>
<sequence length="127" mass="14360">MDGSTMEKNYEKLKFSKRKGKLGTLMAADGLRHATPHFLEPGGHDWHAIMYPPATPLKWLLVTLIMISGNLFLKSVHQQNNPISMSRQNRLVVIQWHSRLLDFLDVTFLYPSKLASNFVGGLGLSLQ</sequence>